<protein>
    <submittedName>
        <fullName evidence="1">Uncharacterized protein</fullName>
    </submittedName>
</protein>
<comment type="caution">
    <text evidence="1">The sequence shown here is derived from an EMBL/GenBank/DDBJ whole genome shotgun (WGS) entry which is preliminary data.</text>
</comment>
<sequence length="62" mass="7233">MFTFSIIPQNKNPNIIGMITKNQVLGIKNLAYQNMHQLLYTSAKVQQFINNSTQQLKNYFKL</sequence>
<dbReference type="AlphaFoldDB" id="A0A8S1XTX3"/>
<keyword evidence="2" id="KW-1185">Reference proteome</keyword>
<accession>A0A8S1XTX3</accession>
<proteinExistence type="predicted"/>
<dbReference type="EMBL" id="CAJJDP010000133">
    <property type="protein sequence ID" value="CAD8204423.1"/>
    <property type="molecule type" value="Genomic_DNA"/>
</dbReference>
<organism evidence="1 2">
    <name type="scientific">Paramecium octaurelia</name>
    <dbReference type="NCBI Taxonomy" id="43137"/>
    <lineage>
        <taxon>Eukaryota</taxon>
        <taxon>Sar</taxon>
        <taxon>Alveolata</taxon>
        <taxon>Ciliophora</taxon>
        <taxon>Intramacronucleata</taxon>
        <taxon>Oligohymenophorea</taxon>
        <taxon>Peniculida</taxon>
        <taxon>Parameciidae</taxon>
        <taxon>Paramecium</taxon>
    </lineage>
</organism>
<gene>
    <name evidence="1" type="ORF">POCTA_138.1.T1320150</name>
</gene>
<name>A0A8S1XTX3_PAROT</name>
<dbReference type="Proteomes" id="UP000683925">
    <property type="component" value="Unassembled WGS sequence"/>
</dbReference>
<reference evidence="1" key="1">
    <citation type="submission" date="2021-01" db="EMBL/GenBank/DDBJ databases">
        <authorList>
            <consortium name="Genoscope - CEA"/>
            <person name="William W."/>
        </authorList>
    </citation>
    <scope>NUCLEOTIDE SEQUENCE</scope>
</reference>
<evidence type="ECO:0000313" key="1">
    <source>
        <dbReference type="EMBL" id="CAD8204423.1"/>
    </source>
</evidence>
<evidence type="ECO:0000313" key="2">
    <source>
        <dbReference type="Proteomes" id="UP000683925"/>
    </source>
</evidence>